<dbReference type="InterPro" id="IPR010835">
    <property type="entry name" value="DUF1439"/>
</dbReference>
<dbReference type="PROSITE" id="PS51257">
    <property type="entry name" value="PROKAR_LIPOPROTEIN"/>
    <property type="match status" value="1"/>
</dbReference>
<proteinExistence type="predicted"/>
<keyword evidence="2" id="KW-1185">Reference proteome</keyword>
<accession>A0ABX0FGS4</accession>
<name>A0ABX0FGS4_9BURK</name>
<dbReference type="RefSeq" id="WP_166099804.1">
    <property type="nucleotide sequence ID" value="NZ_JAADJT010000002.1"/>
</dbReference>
<dbReference type="Pfam" id="PF07273">
    <property type="entry name" value="DUF1439"/>
    <property type="match status" value="1"/>
</dbReference>
<reference evidence="1 2" key="1">
    <citation type="submission" date="2020-01" db="EMBL/GenBank/DDBJ databases">
        <authorList>
            <person name="Lee S.D."/>
        </authorList>
    </citation>
    <scope>NUCLEOTIDE SEQUENCE [LARGE SCALE GENOMIC DNA]</scope>
    <source>
        <strain evidence="1 2">SAP-35</strain>
    </source>
</reference>
<sequence length="186" mass="20768">MININRYAKFAAPLMALIMLAACATLIGPRQVELPQERLQRDLDRKFPIHHRVLGVFDVELSQPRLAVLADSDRVALSFDLNVTPLLARQTWHGSMAMSGRVRVDSLRNAVYIADAHVDRFVLDNMDEGKQNQLTSVANLLSDNIIKDVPVHTFRAEELRYAGVQFALTSIDTRPGGLVANLQPVK</sequence>
<evidence type="ECO:0000313" key="2">
    <source>
        <dbReference type="Proteomes" id="UP000666369"/>
    </source>
</evidence>
<comment type="caution">
    <text evidence="1">The sequence shown here is derived from an EMBL/GenBank/DDBJ whole genome shotgun (WGS) entry which is preliminary data.</text>
</comment>
<evidence type="ECO:0000313" key="1">
    <source>
        <dbReference type="EMBL" id="NGZ83773.1"/>
    </source>
</evidence>
<gene>
    <name evidence="1" type="ORF">GW587_05805</name>
</gene>
<organism evidence="1 2">
    <name type="scientific">Duganella aceris</name>
    <dbReference type="NCBI Taxonomy" id="2703883"/>
    <lineage>
        <taxon>Bacteria</taxon>
        <taxon>Pseudomonadati</taxon>
        <taxon>Pseudomonadota</taxon>
        <taxon>Betaproteobacteria</taxon>
        <taxon>Burkholderiales</taxon>
        <taxon>Oxalobacteraceae</taxon>
        <taxon>Telluria group</taxon>
        <taxon>Duganella</taxon>
    </lineage>
</organism>
<reference evidence="2" key="2">
    <citation type="submission" date="2023-07" db="EMBL/GenBank/DDBJ databases">
        <title>Duganella aceri sp. nov., isolated from tree sap.</title>
        <authorList>
            <person name="Kim I.S."/>
        </authorList>
    </citation>
    <scope>NUCLEOTIDE SEQUENCE [LARGE SCALE GENOMIC DNA]</scope>
    <source>
        <strain evidence="2">SAP-35</strain>
    </source>
</reference>
<dbReference type="Proteomes" id="UP000666369">
    <property type="component" value="Unassembled WGS sequence"/>
</dbReference>
<dbReference type="EMBL" id="JAADJT010000002">
    <property type="protein sequence ID" value="NGZ83773.1"/>
    <property type="molecule type" value="Genomic_DNA"/>
</dbReference>
<protein>
    <submittedName>
        <fullName evidence="1">DUF1439 domain-containing protein</fullName>
    </submittedName>
</protein>
<dbReference type="Gene3D" id="3.15.10.40">
    <property type="entry name" value="Uncharacterised protein PF07273, DUF1439"/>
    <property type="match status" value="1"/>
</dbReference>